<proteinExistence type="predicted"/>
<dbReference type="InterPro" id="IPR028098">
    <property type="entry name" value="Glyco_trans_4-like_N"/>
</dbReference>
<dbReference type="Pfam" id="PF13439">
    <property type="entry name" value="Glyco_transf_4"/>
    <property type="match status" value="1"/>
</dbReference>
<feature type="domain" description="Glycosyl transferase family 1" evidence="1">
    <location>
        <begin position="182"/>
        <end position="340"/>
    </location>
</feature>
<dbReference type="STRING" id="1239962.C943_01565"/>
<keyword evidence="4" id="KW-1185">Reference proteome</keyword>
<comment type="caution">
    <text evidence="3">The sequence shown here is derived from an EMBL/GenBank/DDBJ whole genome shotgun (WGS) entry which is preliminary data.</text>
</comment>
<dbReference type="Proteomes" id="UP000010953">
    <property type="component" value="Unassembled WGS sequence"/>
</dbReference>
<evidence type="ECO:0000313" key="3">
    <source>
        <dbReference type="EMBL" id="EMS32302.1"/>
    </source>
</evidence>
<gene>
    <name evidence="3" type="ORF">C943_01565</name>
</gene>
<evidence type="ECO:0000259" key="1">
    <source>
        <dbReference type="Pfam" id="PF00534"/>
    </source>
</evidence>
<organism evidence="3 4">
    <name type="scientific">Mariniradius saccharolyticus AK6</name>
    <dbReference type="NCBI Taxonomy" id="1239962"/>
    <lineage>
        <taxon>Bacteria</taxon>
        <taxon>Pseudomonadati</taxon>
        <taxon>Bacteroidota</taxon>
        <taxon>Cytophagia</taxon>
        <taxon>Cytophagales</taxon>
        <taxon>Cyclobacteriaceae</taxon>
        <taxon>Mariniradius</taxon>
    </lineage>
</organism>
<dbReference type="OrthoDB" id="9811239at2"/>
<dbReference type="PANTHER" id="PTHR12526:SF630">
    <property type="entry name" value="GLYCOSYLTRANSFERASE"/>
    <property type="match status" value="1"/>
</dbReference>
<dbReference type="FunCoup" id="M7XUZ1">
    <property type="interactions" value="7"/>
</dbReference>
<feature type="domain" description="Glycosyltransferase subfamily 4-like N-terminal" evidence="2">
    <location>
        <begin position="12"/>
        <end position="166"/>
    </location>
</feature>
<dbReference type="eggNOG" id="COG0438">
    <property type="taxonomic scope" value="Bacteria"/>
</dbReference>
<dbReference type="InParanoid" id="M7XUZ1"/>
<dbReference type="CDD" id="cd03811">
    <property type="entry name" value="GT4_GT28_WabH-like"/>
    <property type="match status" value="1"/>
</dbReference>
<dbReference type="GO" id="GO:0016757">
    <property type="term" value="F:glycosyltransferase activity"/>
    <property type="evidence" value="ECO:0007669"/>
    <property type="project" value="UniProtKB-ARBA"/>
</dbReference>
<dbReference type="EMBL" id="AMZY02000014">
    <property type="protein sequence ID" value="EMS32302.1"/>
    <property type="molecule type" value="Genomic_DNA"/>
</dbReference>
<evidence type="ECO:0000259" key="2">
    <source>
        <dbReference type="Pfam" id="PF13439"/>
    </source>
</evidence>
<protein>
    <submittedName>
        <fullName evidence="3">Glycosyl transferase, putative</fullName>
    </submittedName>
</protein>
<sequence length="362" mass="40355">MKISRVVTELDFGGVEQVLANSLPQLVKMTGVDVHVIVLGKGGRVSALLKSQGVSVEILNFNPRIPNFKLLLKLRKVFQHNRPDVIHCQGSEANFHGILAGWLANVPRIFGEEIGIPNHHGFWKYLFRWVYRKADQVIAISEAVKESIVALGEVDAGKVQVIYNPIAQRIFKQGANGNYRKKEETGFRFVTTCRLVPIKNLERLIRAFLRLADSNPSLHLYLDIVGEGPDRVKLERLAADSGYGNRIRFWGFQEDVFPFLRNADVFVLPSLREGSSVALAEAMAIGLPSLVTEVGGAGEVLGNSDAGMLVNPLDESEILRGMQQFLQLGEERLKEMGNRAVAESKRFYPEAYNQSLLAVYNQ</sequence>
<dbReference type="AlphaFoldDB" id="M7XUZ1"/>
<dbReference type="PANTHER" id="PTHR12526">
    <property type="entry name" value="GLYCOSYLTRANSFERASE"/>
    <property type="match status" value="1"/>
</dbReference>
<evidence type="ECO:0000313" key="4">
    <source>
        <dbReference type="Proteomes" id="UP000010953"/>
    </source>
</evidence>
<reference evidence="3" key="1">
    <citation type="submission" date="2013-01" db="EMBL/GenBank/DDBJ databases">
        <title>Genome assembly of Mariniradius saccharolyticus AK6.</title>
        <authorList>
            <person name="Vaidya B."/>
            <person name="Khatri I."/>
            <person name="Tanuku N.R.S."/>
            <person name="Subramanian S."/>
            <person name="Pinnaka A."/>
        </authorList>
    </citation>
    <scope>NUCLEOTIDE SEQUENCE [LARGE SCALE GENOMIC DNA]</scope>
    <source>
        <strain evidence="3">AK6</strain>
    </source>
</reference>
<keyword evidence="3" id="KW-0808">Transferase</keyword>
<accession>M7XUZ1</accession>
<dbReference type="InterPro" id="IPR001296">
    <property type="entry name" value="Glyco_trans_1"/>
</dbReference>
<dbReference type="SUPFAM" id="SSF53756">
    <property type="entry name" value="UDP-Glycosyltransferase/glycogen phosphorylase"/>
    <property type="match status" value="1"/>
</dbReference>
<dbReference type="Gene3D" id="3.40.50.2000">
    <property type="entry name" value="Glycogen Phosphorylase B"/>
    <property type="match status" value="2"/>
</dbReference>
<dbReference type="RefSeq" id="WP_008629556.1">
    <property type="nucleotide sequence ID" value="NZ_AMZY02000014.1"/>
</dbReference>
<name>M7XUZ1_9BACT</name>
<dbReference type="Pfam" id="PF00534">
    <property type="entry name" value="Glycos_transf_1"/>
    <property type="match status" value="1"/>
</dbReference>